<dbReference type="EMBL" id="AP011803">
    <property type="protein sequence ID" value="BAL59980.1"/>
    <property type="molecule type" value="Genomic_DNA"/>
</dbReference>
<evidence type="ECO:0000256" key="1">
    <source>
        <dbReference type="SAM" id="Phobius"/>
    </source>
</evidence>
<accession>H5STY0</accession>
<evidence type="ECO:0000313" key="2">
    <source>
        <dbReference type="EMBL" id="BAL59980.1"/>
    </source>
</evidence>
<proteinExistence type="predicted"/>
<keyword evidence="1" id="KW-0472">Membrane</keyword>
<feature type="transmembrane region" description="Helical" evidence="1">
    <location>
        <begin position="12"/>
        <end position="32"/>
    </location>
</feature>
<name>H5STY0_ACEAU</name>
<keyword evidence="1" id="KW-0812">Transmembrane</keyword>
<organism evidence="2">
    <name type="scientific">Acetithermum autotrophicum</name>
    <dbReference type="NCBI Taxonomy" id="1446466"/>
    <lineage>
        <taxon>Bacteria</taxon>
        <taxon>Candidatus Bipolaricaulota</taxon>
        <taxon>Candidatus Acetithermum</taxon>
    </lineage>
</organism>
<reference evidence="2" key="1">
    <citation type="journal article" date="2005" name="Environ. Microbiol.">
        <title>Genetic and functional properties of uncultivated thermophilic crenarchaeotes from a subsurface gold mine as revealed by analysis of genome fragments.</title>
        <authorList>
            <person name="Nunoura T."/>
            <person name="Hirayama H."/>
            <person name="Takami H."/>
            <person name="Oida H."/>
            <person name="Nishi S."/>
            <person name="Shimamura S."/>
            <person name="Suzuki Y."/>
            <person name="Inagaki F."/>
            <person name="Takai K."/>
            <person name="Nealson K.H."/>
            <person name="Horikoshi K."/>
        </authorList>
    </citation>
    <scope>NUCLEOTIDE SEQUENCE</scope>
</reference>
<feature type="transmembrane region" description="Helical" evidence="1">
    <location>
        <begin position="52"/>
        <end position="71"/>
    </location>
</feature>
<feature type="transmembrane region" description="Helical" evidence="1">
    <location>
        <begin position="83"/>
        <end position="101"/>
    </location>
</feature>
<gene>
    <name evidence="2" type="ORF">HGMM_OP4C616</name>
</gene>
<dbReference type="AlphaFoldDB" id="H5STY0"/>
<sequence>MIPAHLESYQIALIVWGFVLALYGVQGLLSVWLEGQQLRPGEKHQAREPVGAVIAIALLTGVVLFFAVQFVRSLQHQPDPQRLALDGALLFFGLAAMLVLYRKYFIGDEVVTQDRDDGVPW</sequence>
<protein>
    <submittedName>
        <fullName evidence="2">Cytochrome c</fullName>
    </submittedName>
</protein>
<keyword evidence="1" id="KW-1133">Transmembrane helix</keyword>
<reference evidence="2" key="2">
    <citation type="journal article" date="2012" name="PLoS ONE">
        <title>A Deeply Branching Thermophilic Bacterium with an Ancient Acetyl-CoA Pathway Dominates a Subsurface Ecosystem.</title>
        <authorList>
            <person name="Takami H."/>
            <person name="Noguchi H."/>
            <person name="Takaki Y."/>
            <person name="Uchiyama I."/>
            <person name="Toyoda A."/>
            <person name="Nishi S."/>
            <person name="Chee G.-J."/>
            <person name="Arai W."/>
            <person name="Nunoura T."/>
            <person name="Itoh T."/>
            <person name="Hattori M."/>
            <person name="Takai K."/>
        </authorList>
    </citation>
    <scope>NUCLEOTIDE SEQUENCE</scope>
</reference>